<evidence type="ECO:0000256" key="4">
    <source>
        <dbReference type="SAM" id="Coils"/>
    </source>
</evidence>
<protein>
    <recommendedName>
        <fullName evidence="6">NUA/TPR/MLP1-2-like domain-containing protein</fullName>
    </recommendedName>
</protein>
<feature type="compositionally biased region" description="Basic and acidic residues" evidence="5">
    <location>
        <begin position="1344"/>
        <end position="1361"/>
    </location>
</feature>
<evidence type="ECO:0000256" key="5">
    <source>
        <dbReference type="SAM" id="MobiDB-lite"/>
    </source>
</evidence>
<evidence type="ECO:0000256" key="1">
    <source>
        <dbReference type="ARBA" id="ARBA00004123"/>
    </source>
</evidence>
<feature type="compositionally biased region" description="Basic and acidic residues" evidence="5">
    <location>
        <begin position="1403"/>
        <end position="1418"/>
    </location>
</feature>
<evidence type="ECO:0000256" key="3">
    <source>
        <dbReference type="ARBA" id="ARBA00023242"/>
    </source>
</evidence>
<evidence type="ECO:0000313" key="7">
    <source>
        <dbReference type="EMBL" id="KAK2955878.1"/>
    </source>
</evidence>
<feature type="domain" description="NUA/TPR/MLP1-2-like" evidence="6">
    <location>
        <begin position="24"/>
        <end position="75"/>
    </location>
</feature>
<feature type="compositionally biased region" description="Low complexity" evidence="5">
    <location>
        <begin position="394"/>
        <end position="403"/>
    </location>
</feature>
<feature type="region of interest" description="Disordered" evidence="5">
    <location>
        <begin position="1344"/>
        <end position="1552"/>
    </location>
</feature>
<feature type="compositionally biased region" description="Polar residues" evidence="5">
    <location>
        <begin position="724"/>
        <end position="742"/>
    </location>
</feature>
<dbReference type="InterPro" id="IPR057974">
    <property type="entry name" value="NUA/TPR/MLP1-2-like_dom"/>
</dbReference>
<dbReference type="PANTHER" id="PTHR18898">
    <property type="entry name" value="NUCLEOPROTEIN TPR-RELATED"/>
    <property type="match status" value="1"/>
</dbReference>
<evidence type="ECO:0000259" key="6">
    <source>
        <dbReference type="Pfam" id="PF25785"/>
    </source>
</evidence>
<feature type="coiled-coil region" evidence="4">
    <location>
        <begin position="188"/>
        <end position="313"/>
    </location>
</feature>
<feature type="coiled-coil region" evidence="4">
    <location>
        <begin position="961"/>
        <end position="1016"/>
    </location>
</feature>
<evidence type="ECO:0000313" key="8">
    <source>
        <dbReference type="Proteomes" id="UP001281761"/>
    </source>
</evidence>
<dbReference type="Pfam" id="PF25785">
    <property type="entry name" value="TPR"/>
    <property type="match status" value="1"/>
</dbReference>
<keyword evidence="2 4" id="KW-0175">Coiled coil</keyword>
<evidence type="ECO:0000256" key="2">
    <source>
        <dbReference type="ARBA" id="ARBA00023054"/>
    </source>
</evidence>
<dbReference type="EMBL" id="JARBJD010000062">
    <property type="protein sequence ID" value="KAK2955878.1"/>
    <property type="molecule type" value="Genomic_DNA"/>
</dbReference>
<feature type="compositionally biased region" description="Acidic residues" evidence="5">
    <location>
        <begin position="1362"/>
        <end position="1386"/>
    </location>
</feature>
<feature type="compositionally biased region" description="Acidic residues" evidence="5">
    <location>
        <begin position="1512"/>
        <end position="1552"/>
    </location>
</feature>
<gene>
    <name evidence="7" type="ORF">BLNAU_9229</name>
</gene>
<proteinExistence type="predicted"/>
<reference evidence="7 8" key="1">
    <citation type="journal article" date="2022" name="bioRxiv">
        <title>Genomics of Preaxostyla Flagellates Illuminates Evolutionary Transitions and the Path Towards Mitochondrial Loss.</title>
        <authorList>
            <person name="Novak L.V.F."/>
            <person name="Treitli S.C."/>
            <person name="Pyrih J."/>
            <person name="Halakuc P."/>
            <person name="Pipaliya S.V."/>
            <person name="Vacek V."/>
            <person name="Brzon O."/>
            <person name="Soukal P."/>
            <person name="Eme L."/>
            <person name="Dacks J.B."/>
            <person name="Karnkowska A."/>
            <person name="Elias M."/>
            <person name="Hampl V."/>
        </authorList>
    </citation>
    <scope>NUCLEOTIDE SEQUENCE [LARGE SCALE GENOMIC DNA]</scope>
    <source>
        <strain evidence="7">NAU3</strain>
        <tissue evidence="7">Gut</tissue>
    </source>
</reference>
<feature type="region of interest" description="Disordered" evidence="5">
    <location>
        <begin position="1078"/>
        <end position="1135"/>
    </location>
</feature>
<feature type="compositionally biased region" description="Acidic residues" evidence="5">
    <location>
        <begin position="1458"/>
        <end position="1504"/>
    </location>
</feature>
<dbReference type="Proteomes" id="UP001281761">
    <property type="component" value="Unassembled WGS sequence"/>
</dbReference>
<dbReference type="PANTHER" id="PTHR18898:SF2">
    <property type="entry name" value="NUCLEOPROTEIN TPR"/>
    <property type="match status" value="1"/>
</dbReference>
<feature type="region of interest" description="Disordered" evidence="5">
    <location>
        <begin position="1"/>
        <end position="35"/>
    </location>
</feature>
<keyword evidence="3" id="KW-0539">Nucleus</keyword>
<feature type="region of interest" description="Disordered" evidence="5">
    <location>
        <begin position="385"/>
        <end position="404"/>
    </location>
</feature>
<accession>A0ABQ9XWM2</accession>
<organism evidence="7 8">
    <name type="scientific">Blattamonas nauphoetae</name>
    <dbReference type="NCBI Taxonomy" id="2049346"/>
    <lineage>
        <taxon>Eukaryota</taxon>
        <taxon>Metamonada</taxon>
        <taxon>Preaxostyla</taxon>
        <taxon>Oxymonadida</taxon>
        <taxon>Blattamonas</taxon>
    </lineage>
</organism>
<feature type="coiled-coil region" evidence="4">
    <location>
        <begin position="50"/>
        <end position="77"/>
    </location>
</feature>
<feature type="coiled-coil region" evidence="4">
    <location>
        <begin position="758"/>
        <end position="806"/>
    </location>
</feature>
<comment type="subcellular location">
    <subcellularLocation>
        <location evidence="1">Nucleus</location>
    </subcellularLocation>
</comment>
<feature type="compositionally biased region" description="Basic and acidic residues" evidence="5">
    <location>
        <begin position="1444"/>
        <end position="1457"/>
    </location>
</feature>
<feature type="coiled-coil region" evidence="4">
    <location>
        <begin position="841"/>
        <end position="903"/>
    </location>
</feature>
<keyword evidence="8" id="KW-1185">Reference proteome</keyword>
<feature type="region of interest" description="Disordered" evidence="5">
    <location>
        <begin position="723"/>
        <end position="749"/>
    </location>
</feature>
<feature type="compositionally biased region" description="Acidic residues" evidence="5">
    <location>
        <begin position="1097"/>
        <end position="1132"/>
    </location>
</feature>
<comment type="caution">
    <text evidence="7">The sequence shown here is derived from an EMBL/GenBank/DDBJ whole genome shotgun (WGS) entry which is preliminary data.</text>
</comment>
<sequence>MPSFRTNTEQVHTSNSSQKPHPGGKNQQTPRPDLNSQREISDKLVSFTDIQELQQNNVELLAQIRRLQERLSKCEQDDALAKRVSNPFIPTSLKDSDLELMDQTELALSLTVKESQSIIQKIQFSQKKQAIIVAGIVHERDICRNILNAHGIPVSNSDILPDNPIDNQFDTIDSNLLRIQNSFLQSQIAPLEAEAESLQTKIHTLEMEQGQLIGEKKSLQNDISVALRQNEQYKEMLEQKNKTIAEMQASLDKSAAQSLADRAEVSNETTRRLQAENELHIATAQQQQLSQENARLKSINTSLEETLKNARSEQLAKDSYISSLNVSLSKYTSQITDTQAQSTERQNQIASLLLEKQSLQSEIASLNSTLKLERVEHGEIVQKLTDSHQHTTSEQESSIQTTKQRIEELESQLRVATEQNESLTKQVSQFRRDMEEMSAAFSSFGDGQLASSMGLSSISAESPSGLSLLLTHAPPRSDQEKIKSLQRQLDDARDTVQVQRDIISLRESENEVTREVIRKAEALQTETLREFEEYKQLVATEARKWMDELQKQAEQHVEEEVVLCRQRVQEHKTLTDSIREQGERAQMQCEDLNSTLAFSLVTHLQTDDNTESVVICSKAFLETMQTEKDNLQQKLVDIERERQSLQLIMKQAQDRSDTILQDYASLVEEKEKLAQKYSQKTKSVEEISSEKIRLDEVIEGMEKERIEMEEKIKFLEHKCKAEQNAKSQQDPSSKHLTCQPSAEPSAVSEDQNDLWNTILFLRLELSTKESQLSTLQEQIQTLMRKCAELEGEAERERQKLTLMQESSADSPDSTTSLQASAHLRNELSIFRESNRTLRTLNMTQQAENTELLRRLDEAEDELRTKEKEIHSLQASLSVALVERQNAEKEMVGWKERVESSLKRYHGLDMESEIAAEKRRKEHLDQIKKTQQLQTELNNLHFLHNAKVSECARLHQSLINTNQAYDAKVKAFEAELMKANEKLASSDDIVLNMNERVKTMDETVQKLTIECEKVRAQTTQILSQKDQEIQSILSQHSSTLEANTKRAENAMKLAKSQFEKENHLLSTKLSQAMKQLTDLKEESTKKGHSKAKNKDANQSEEQEESAETKEQDEDEAEVEEEEEEAVEEVDDTSVDSTQLDQALMLLSDSEEHYRLLHEQYHQILADMNDTKRQNKILTNRLKKAKSEQSVPSLTSTPLLSTPSSTIPVISNAHPFLPPTPSEFGGGLKRSLAEIEDNVDEPLPIKEPRFDENPGYITQAMMHPNFPPPETPPLHPLDDGTTPLSETVDSLFNFGSYHPNLNEVMNEAEFDAPLIATFTSQTPIRQEKIDVTTDSSQMNENIDKEQFGQQEHHGQESDRKEEESGQELDDERMEKDLEEDQKENEDEEPQKLEDESEHQENAVPHQEEPHVDAAESEKENIPSSDPAEQETSNTVDEAHEPDESEVGLKKEDSKDKQEVVGEEENGEDEEEIGEEEEGEDEEEVGEEEEYEDEGEEEGKDEAEDAGEEGKDGDAGEEEGKDEGDDEGLEDEELEEEELEGEEEEEQDNNEQTEE</sequence>
<name>A0ABQ9XWM2_9EUKA</name>